<evidence type="ECO:0000313" key="2">
    <source>
        <dbReference type="Proteomes" id="UP000326380"/>
    </source>
</evidence>
<accession>A0A7L4ZWP1</accession>
<dbReference type="EMBL" id="VTWU01000003">
    <property type="protein sequence ID" value="KAA9333401.1"/>
    <property type="molecule type" value="Genomic_DNA"/>
</dbReference>
<protein>
    <submittedName>
        <fullName evidence="1">Uncharacterized protein</fullName>
    </submittedName>
</protein>
<proteinExistence type="predicted"/>
<organism evidence="1 2">
    <name type="scientific">Hymenobacter busanensis</name>
    <dbReference type="NCBI Taxonomy" id="2607656"/>
    <lineage>
        <taxon>Bacteria</taxon>
        <taxon>Pseudomonadati</taxon>
        <taxon>Bacteroidota</taxon>
        <taxon>Cytophagia</taxon>
        <taxon>Cytophagales</taxon>
        <taxon>Hymenobacteraceae</taxon>
        <taxon>Hymenobacter</taxon>
    </lineage>
</organism>
<reference evidence="1 2" key="1">
    <citation type="submission" date="2019-09" db="EMBL/GenBank/DDBJ databases">
        <title>Genome sequence of Hymenobacter sp. M3.</title>
        <authorList>
            <person name="Srinivasan S."/>
        </authorList>
    </citation>
    <scope>NUCLEOTIDE SEQUENCE [LARGE SCALE GENOMIC DNA]</scope>
    <source>
        <strain evidence="1 2">M3</strain>
    </source>
</reference>
<dbReference type="Proteomes" id="UP000326380">
    <property type="component" value="Unassembled WGS sequence"/>
</dbReference>
<gene>
    <name evidence="1" type="ORF">F0P96_10555</name>
</gene>
<sequence>MPNPSDCLHGLLGLSQSGIACFPLPADAAFITASTTGLYLDTVEGLSFKPGLSQTPGADLYDRLRRARQQAIEVIYTNLATRAKSQAGKLRYSEAGTLGGPGNGQFATEGTAKLTLPTVYRPNGRYQLQSLQLLTDQTVSGVPVYLNGELLATVTTNAAPVALVDKYIPFSGEAYVLEAALPAGVRPRLNTLTCGCGNPFVNAVRAALVPGANVKAPAGGFVVSVAEQCTVDASPVCYALSQSDELARYVGIALMYKTAEHVVVGFMAEAGYNRYTSLEPKTLQALAELYHTKTDEYLSWLLSAEGIGSVANPCYQCAAPAWHPTMQRVN</sequence>
<comment type="caution">
    <text evidence="1">The sequence shown here is derived from an EMBL/GenBank/DDBJ whole genome shotgun (WGS) entry which is preliminary data.</text>
</comment>
<dbReference type="AlphaFoldDB" id="A0A7L4ZWP1"/>
<keyword evidence="2" id="KW-1185">Reference proteome</keyword>
<name>A0A7L4ZWP1_9BACT</name>
<dbReference type="RefSeq" id="WP_151078822.1">
    <property type="nucleotide sequence ID" value="NZ_CP047647.1"/>
</dbReference>
<evidence type="ECO:0000313" key="1">
    <source>
        <dbReference type="EMBL" id="KAA9333401.1"/>
    </source>
</evidence>